<evidence type="ECO:0000256" key="4">
    <source>
        <dbReference type="ARBA" id="ARBA00013061"/>
    </source>
</evidence>
<dbReference type="HAMAP" id="MF_00145">
    <property type="entry name" value="Phosphoglyc_kinase"/>
    <property type="match status" value="1"/>
</dbReference>
<accession>A0A381MZB8</accession>
<dbReference type="InterPro" id="IPR001576">
    <property type="entry name" value="Phosphoglycerate_kinase"/>
</dbReference>
<dbReference type="GO" id="GO:0005524">
    <property type="term" value="F:ATP binding"/>
    <property type="evidence" value="ECO:0007669"/>
    <property type="project" value="UniProtKB-KW"/>
</dbReference>
<dbReference type="PANTHER" id="PTHR11406:SF23">
    <property type="entry name" value="PHOSPHOGLYCERATE KINASE 1, CHLOROPLASTIC-RELATED"/>
    <property type="match status" value="1"/>
</dbReference>
<dbReference type="Gene3D" id="3.40.50.1260">
    <property type="entry name" value="Phosphoglycerate kinase, N-terminal domain"/>
    <property type="match status" value="2"/>
</dbReference>
<dbReference type="GO" id="GO:0006096">
    <property type="term" value="P:glycolytic process"/>
    <property type="evidence" value="ECO:0007669"/>
    <property type="project" value="UniProtKB-KW"/>
</dbReference>
<name>A0A381MZB8_9ZZZZ</name>
<dbReference type="InterPro" id="IPR015824">
    <property type="entry name" value="Phosphoglycerate_kinase_N"/>
</dbReference>
<evidence type="ECO:0000313" key="10">
    <source>
        <dbReference type="EMBL" id="SUZ47647.1"/>
    </source>
</evidence>
<organism evidence="10">
    <name type="scientific">marine metagenome</name>
    <dbReference type="NCBI Taxonomy" id="408172"/>
    <lineage>
        <taxon>unclassified sequences</taxon>
        <taxon>metagenomes</taxon>
        <taxon>ecological metagenomes</taxon>
    </lineage>
</organism>
<dbReference type="PRINTS" id="PR00477">
    <property type="entry name" value="PHGLYCKINASE"/>
</dbReference>
<dbReference type="Pfam" id="PF00162">
    <property type="entry name" value="PGK"/>
    <property type="match status" value="1"/>
</dbReference>
<protein>
    <recommendedName>
        <fullName evidence="4">phosphoglycerate kinase</fullName>
        <ecNumber evidence="4">2.7.2.3</ecNumber>
    </recommendedName>
</protein>
<gene>
    <name evidence="10" type="ORF">METZ01_LOCUS501</name>
</gene>
<keyword evidence="5" id="KW-0808">Transferase</keyword>
<dbReference type="EMBL" id="UINC01000027">
    <property type="protein sequence ID" value="SUZ47647.1"/>
    <property type="molecule type" value="Genomic_DNA"/>
</dbReference>
<keyword evidence="8" id="KW-0067">ATP-binding</keyword>
<proteinExistence type="inferred from homology"/>
<dbReference type="PANTHER" id="PTHR11406">
    <property type="entry name" value="PHOSPHOGLYCERATE KINASE"/>
    <property type="match status" value="1"/>
</dbReference>
<evidence type="ECO:0000256" key="9">
    <source>
        <dbReference type="ARBA" id="ARBA00023152"/>
    </source>
</evidence>
<comment type="catalytic activity">
    <reaction evidence="1">
        <text>(2R)-3-phosphoglycerate + ATP = (2R)-3-phospho-glyceroyl phosphate + ADP</text>
        <dbReference type="Rhea" id="RHEA:14801"/>
        <dbReference type="ChEBI" id="CHEBI:30616"/>
        <dbReference type="ChEBI" id="CHEBI:57604"/>
        <dbReference type="ChEBI" id="CHEBI:58272"/>
        <dbReference type="ChEBI" id="CHEBI:456216"/>
        <dbReference type="EC" id="2.7.2.3"/>
    </reaction>
</comment>
<evidence type="ECO:0000256" key="2">
    <source>
        <dbReference type="ARBA" id="ARBA00004838"/>
    </source>
</evidence>
<sequence>MRVDFNVPMEGEKVTNNFRIKASMPTINTCLDGGAAVVLMSHLGRPDGEVDPTLSLIPVGEELAGLMEMPIKFSEDCVSNDAIDTSISLKAGEIHLLENLRFHPGEKKNDPIFASRLARHGQIYINDAFGTAHRAHASNVGVASHFKHAGIGWLVDKEINFLDRFIQKPNRPLTLILGGAKIGSKLGLIHHFMEKADNIIIGGGMAFTFLKARGKEIGGSLIDDAMVSTAKKILNLARTSQVKLYLPEDVLCGKSLDDNEPKGPFLINDIPNNLMGLDIGPETITKFNKIISSSETVVWNGPMGVFERKGYSRGTRDIGIHLANCVENGQKVIVGGGDTSAATEKYGLSQLMTHVSTGGGSSLELLSGNHLPAMKALEI</sequence>
<dbReference type="GO" id="GO:0006094">
    <property type="term" value="P:gluconeogenesis"/>
    <property type="evidence" value="ECO:0007669"/>
    <property type="project" value="TreeGrafter"/>
</dbReference>
<evidence type="ECO:0000256" key="8">
    <source>
        <dbReference type="ARBA" id="ARBA00022840"/>
    </source>
</evidence>
<dbReference type="AlphaFoldDB" id="A0A381MZB8"/>
<dbReference type="EC" id="2.7.2.3" evidence="4"/>
<dbReference type="GO" id="GO:0043531">
    <property type="term" value="F:ADP binding"/>
    <property type="evidence" value="ECO:0007669"/>
    <property type="project" value="TreeGrafter"/>
</dbReference>
<dbReference type="PIRSF" id="PIRSF000724">
    <property type="entry name" value="Pgk"/>
    <property type="match status" value="1"/>
</dbReference>
<dbReference type="InterPro" id="IPR036043">
    <property type="entry name" value="Phosphoglycerate_kinase_sf"/>
</dbReference>
<evidence type="ECO:0000256" key="5">
    <source>
        <dbReference type="ARBA" id="ARBA00022679"/>
    </source>
</evidence>
<keyword evidence="7" id="KW-0418">Kinase</keyword>
<keyword evidence="6" id="KW-0547">Nucleotide-binding</keyword>
<dbReference type="FunFam" id="3.40.50.1260:FF:000031">
    <property type="entry name" value="Phosphoglycerate kinase 1"/>
    <property type="match status" value="1"/>
</dbReference>
<evidence type="ECO:0000256" key="6">
    <source>
        <dbReference type="ARBA" id="ARBA00022741"/>
    </source>
</evidence>
<evidence type="ECO:0000256" key="7">
    <source>
        <dbReference type="ARBA" id="ARBA00022777"/>
    </source>
</evidence>
<evidence type="ECO:0000256" key="1">
    <source>
        <dbReference type="ARBA" id="ARBA00000642"/>
    </source>
</evidence>
<dbReference type="GO" id="GO:0004618">
    <property type="term" value="F:phosphoglycerate kinase activity"/>
    <property type="evidence" value="ECO:0007669"/>
    <property type="project" value="UniProtKB-EC"/>
</dbReference>
<dbReference type="SUPFAM" id="SSF53748">
    <property type="entry name" value="Phosphoglycerate kinase"/>
    <property type="match status" value="1"/>
</dbReference>
<reference evidence="10" key="1">
    <citation type="submission" date="2018-05" db="EMBL/GenBank/DDBJ databases">
        <authorList>
            <person name="Lanie J.A."/>
            <person name="Ng W.-L."/>
            <person name="Kazmierczak K.M."/>
            <person name="Andrzejewski T.M."/>
            <person name="Davidsen T.M."/>
            <person name="Wayne K.J."/>
            <person name="Tettelin H."/>
            <person name="Glass J.I."/>
            <person name="Rusch D."/>
            <person name="Podicherti R."/>
            <person name="Tsui H.-C.T."/>
            <person name="Winkler M.E."/>
        </authorList>
    </citation>
    <scope>NUCLEOTIDE SEQUENCE</scope>
</reference>
<comment type="similarity">
    <text evidence="3">Belongs to the phosphoglycerate kinase family.</text>
</comment>
<keyword evidence="9" id="KW-0324">Glycolysis</keyword>
<evidence type="ECO:0000256" key="3">
    <source>
        <dbReference type="ARBA" id="ARBA00008982"/>
    </source>
</evidence>
<dbReference type="GO" id="GO:0005829">
    <property type="term" value="C:cytosol"/>
    <property type="evidence" value="ECO:0007669"/>
    <property type="project" value="TreeGrafter"/>
</dbReference>
<comment type="pathway">
    <text evidence="2">Carbohydrate degradation; glycolysis; pyruvate from D-glyceraldehyde 3-phosphate: step 2/5.</text>
</comment>